<dbReference type="InterPro" id="IPR056823">
    <property type="entry name" value="TEN-like_YD-shell"/>
</dbReference>
<sequence length="244" mass="28307">MEISYNNRPSLLLTTVFYCFNCSLCLPPTDQCRSSYQVGYDNSLRITYANGMDTHYQTEPHILTGAANPTVARRNMSLPGEVGQNLVEWRFRKEQARGKVIVFGRKLRSGHKHVRCKKLFKEKQHFLCLQFILATRVNGRNILSVDYDRTLRTEKIYDDHRKFLLKIIYDTAGHPVLWVPSSKLLPVNVSRTSTGQISVLQRGPTTERLEYDGQGRLISKVFADGKIWSYTYLEQVRKTHYQQK</sequence>
<dbReference type="NCBIfam" id="TIGR01643">
    <property type="entry name" value="YD_repeat_2x"/>
    <property type="match status" value="1"/>
</dbReference>
<keyword evidence="1" id="KW-0245">EGF-like domain</keyword>
<keyword evidence="3" id="KW-1015">Disulfide bond</keyword>
<organism evidence="6 7">
    <name type="scientific">Xenoophorus captivus</name>
    <dbReference type="NCBI Taxonomy" id="1517983"/>
    <lineage>
        <taxon>Eukaryota</taxon>
        <taxon>Metazoa</taxon>
        <taxon>Chordata</taxon>
        <taxon>Craniata</taxon>
        <taxon>Vertebrata</taxon>
        <taxon>Euteleostomi</taxon>
        <taxon>Actinopterygii</taxon>
        <taxon>Neopterygii</taxon>
        <taxon>Teleostei</taxon>
        <taxon>Neoteleostei</taxon>
        <taxon>Acanthomorphata</taxon>
        <taxon>Ovalentaria</taxon>
        <taxon>Atherinomorphae</taxon>
        <taxon>Cyprinodontiformes</taxon>
        <taxon>Goodeidae</taxon>
        <taxon>Xenoophorus</taxon>
    </lineage>
</organism>
<dbReference type="InterPro" id="IPR051216">
    <property type="entry name" value="Teneurin"/>
</dbReference>
<feature type="chain" id="PRO_5046121524" evidence="4">
    <location>
        <begin position="26"/>
        <end position="244"/>
    </location>
</feature>
<dbReference type="PANTHER" id="PTHR11219">
    <property type="entry name" value="TENEURIN AND N-ACETYLGLUCOSAMINE-1-PHOSPHODIESTER ALPHA-N-ACETYLGLUCOSAMINIDASE"/>
    <property type="match status" value="1"/>
</dbReference>
<feature type="signal peptide" evidence="4">
    <location>
        <begin position="1"/>
        <end position="25"/>
    </location>
</feature>
<feature type="domain" description="Teneurin-like YD-shell" evidence="5">
    <location>
        <begin position="40"/>
        <end position="234"/>
    </location>
</feature>
<proteinExistence type="predicted"/>
<evidence type="ECO:0000256" key="2">
    <source>
        <dbReference type="ARBA" id="ARBA00022737"/>
    </source>
</evidence>
<keyword evidence="7" id="KW-1185">Reference proteome</keyword>
<evidence type="ECO:0000313" key="7">
    <source>
        <dbReference type="Proteomes" id="UP001434883"/>
    </source>
</evidence>
<evidence type="ECO:0000256" key="3">
    <source>
        <dbReference type="ARBA" id="ARBA00023157"/>
    </source>
</evidence>
<dbReference type="PANTHER" id="PTHR11219:SF63">
    <property type="entry name" value="TENEURIN-3 ISOFORM X1"/>
    <property type="match status" value="1"/>
</dbReference>
<dbReference type="InterPro" id="IPR006530">
    <property type="entry name" value="YD"/>
</dbReference>
<evidence type="ECO:0000313" key="6">
    <source>
        <dbReference type="EMBL" id="MEQ2201232.1"/>
    </source>
</evidence>
<evidence type="ECO:0000256" key="1">
    <source>
        <dbReference type="ARBA" id="ARBA00022536"/>
    </source>
</evidence>
<gene>
    <name evidence="6" type="primary">TENM3_6</name>
    <name evidence="6" type="ORF">XENOCAPTIV_009463</name>
</gene>
<evidence type="ECO:0000259" key="5">
    <source>
        <dbReference type="Pfam" id="PF25023"/>
    </source>
</evidence>
<name>A0ABV0R110_9TELE</name>
<keyword evidence="2" id="KW-0677">Repeat</keyword>
<dbReference type="Pfam" id="PF25023">
    <property type="entry name" value="TEN_YD-shell"/>
    <property type="match status" value="1"/>
</dbReference>
<reference evidence="6 7" key="1">
    <citation type="submission" date="2021-06" db="EMBL/GenBank/DDBJ databases">
        <authorList>
            <person name="Palmer J.M."/>
        </authorList>
    </citation>
    <scope>NUCLEOTIDE SEQUENCE [LARGE SCALE GENOMIC DNA]</scope>
    <source>
        <strain evidence="6 7">XC_2019</strain>
        <tissue evidence="6">Muscle</tissue>
    </source>
</reference>
<accession>A0ABV0R110</accession>
<protein>
    <submittedName>
        <fullName evidence="6">Teneurin-3</fullName>
    </submittedName>
</protein>
<comment type="caution">
    <text evidence="6">The sequence shown here is derived from an EMBL/GenBank/DDBJ whole genome shotgun (WGS) entry which is preliminary data.</text>
</comment>
<keyword evidence="4" id="KW-0732">Signal</keyword>
<dbReference type="EMBL" id="JAHRIN010027343">
    <property type="protein sequence ID" value="MEQ2201232.1"/>
    <property type="molecule type" value="Genomic_DNA"/>
</dbReference>
<evidence type="ECO:0000256" key="4">
    <source>
        <dbReference type="SAM" id="SignalP"/>
    </source>
</evidence>
<dbReference type="Proteomes" id="UP001434883">
    <property type="component" value="Unassembled WGS sequence"/>
</dbReference>